<feature type="region of interest" description="Disordered" evidence="7">
    <location>
        <begin position="30"/>
        <end position="63"/>
    </location>
</feature>
<comment type="subcellular location">
    <subcellularLocation>
        <location evidence="1">Nucleus</location>
    </subcellularLocation>
</comment>
<dbReference type="InterPro" id="IPR023214">
    <property type="entry name" value="HAD_sf"/>
</dbReference>
<keyword evidence="11" id="KW-1185">Reference proteome</keyword>
<evidence type="ECO:0000256" key="4">
    <source>
        <dbReference type="ARBA" id="ARBA00023242"/>
    </source>
</evidence>
<gene>
    <name evidence="10" type="ORF">Vbra_7279</name>
</gene>
<evidence type="ECO:0000313" key="10">
    <source>
        <dbReference type="EMBL" id="CEL94553.1"/>
    </source>
</evidence>
<evidence type="ECO:0000256" key="2">
    <source>
        <dbReference type="ARBA" id="ARBA00013081"/>
    </source>
</evidence>
<dbReference type="PROSITE" id="PS50969">
    <property type="entry name" value="FCP1"/>
    <property type="match status" value="1"/>
</dbReference>
<dbReference type="EMBL" id="CDMY01000221">
    <property type="protein sequence ID" value="CEL94553.1"/>
    <property type="molecule type" value="Genomic_DNA"/>
</dbReference>
<dbReference type="Pfam" id="PF12738">
    <property type="entry name" value="PTCB-BRCT"/>
    <property type="match status" value="1"/>
</dbReference>
<dbReference type="InParanoid" id="A0A0G4EGF0"/>
<feature type="compositionally biased region" description="Polar residues" evidence="7">
    <location>
        <begin position="608"/>
        <end position="618"/>
    </location>
</feature>
<dbReference type="GO" id="GO:0008420">
    <property type="term" value="F:RNA polymerase II CTD heptapeptide repeat phosphatase activity"/>
    <property type="evidence" value="ECO:0007669"/>
    <property type="project" value="InterPro"/>
</dbReference>
<dbReference type="InterPro" id="IPR004274">
    <property type="entry name" value="FCP1_dom"/>
</dbReference>
<dbReference type="InterPro" id="IPR036412">
    <property type="entry name" value="HAD-like_sf"/>
</dbReference>
<dbReference type="Pfam" id="PF03031">
    <property type="entry name" value="NIF"/>
    <property type="match status" value="1"/>
</dbReference>
<dbReference type="SMART" id="SM00577">
    <property type="entry name" value="CPDc"/>
    <property type="match status" value="1"/>
</dbReference>
<dbReference type="VEuPathDB" id="CryptoDB:Vbra_7279"/>
<dbReference type="AlphaFoldDB" id="A0A0G4EGF0"/>
<feature type="compositionally biased region" description="Acidic residues" evidence="7">
    <location>
        <begin position="711"/>
        <end position="737"/>
    </location>
</feature>
<dbReference type="SUPFAM" id="SSF56784">
    <property type="entry name" value="HAD-like"/>
    <property type="match status" value="1"/>
</dbReference>
<dbReference type="EC" id="3.1.3.16" evidence="2"/>
<evidence type="ECO:0000256" key="6">
    <source>
        <dbReference type="ARBA" id="ARBA00048336"/>
    </source>
</evidence>
<feature type="region of interest" description="Disordered" evidence="7">
    <location>
        <begin position="314"/>
        <end position="423"/>
    </location>
</feature>
<feature type="compositionally biased region" description="Basic and acidic residues" evidence="7">
    <location>
        <begin position="638"/>
        <end position="647"/>
    </location>
</feature>
<evidence type="ECO:0000256" key="5">
    <source>
        <dbReference type="ARBA" id="ARBA00047761"/>
    </source>
</evidence>
<keyword evidence="4" id="KW-0539">Nucleus</keyword>
<feature type="region of interest" description="Disordered" evidence="7">
    <location>
        <begin position="599"/>
        <end position="662"/>
    </location>
</feature>
<dbReference type="PANTHER" id="PTHR23081:SF36">
    <property type="entry name" value="RNA POLYMERASE II SUBUNIT A C-TERMINAL DOMAIN PHOSPHATASE"/>
    <property type="match status" value="1"/>
</dbReference>
<dbReference type="PANTHER" id="PTHR23081">
    <property type="entry name" value="RNA POLYMERASE II CTD PHOSPHATASE"/>
    <property type="match status" value="1"/>
</dbReference>
<dbReference type="STRING" id="1169540.A0A0G4EGF0"/>
<dbReference type="InterPro" id="IPR039189">
    <property type="entry name" value="Fcp1"/>
</dbReference>
<dbReference type="OrthoDB" id="10249888at2759"/>
<evidence type="ECO:0000259" key="8">
    <source>
        <dbReference type="PROSITE" id="PS50172"/>
    </source>
</evidence>
<dbReference type="SMART" id="SM00292">
    <property type="entry name" value="BRCT"/>
    <property type="match status" value="1"/>
</dbReference>
<evidence type="ECO:0000256" key="7">
    <source>
        <dbReference type="SAM" id="MobiDB-lite"/>
    </source>
</evidence>
<dbReference type="CDD" id="cd17729">
    <property type="entry name" value="BRCT_CTDP1"/>
    <property type="match status" value="1"/>
</dbReference>
<comment type="catalytic activity">
    <reaction evidence="6">
        <text>O-phospho-L-threonyl-[protein] + H2O = L-threonyl-[protein] + phosphate</text>
        <dbReference type="Rhea" id="RHEA:47004"/>
        <dbReference type="Rhea" id="RHEA-COMP:11060"/>
        <dbReference type="Rhea" id="RHEA-COMP:11605"/>
        <dbReference type="ChEBI" id="CHEBI:15377"/>
        <dbReference type="ChEBI" id="CHEBI:30013"/>
        <dbReference type="ChEBI" id="CHEBI:43474"/>
        <dbReference type="ChEBI" id="CHEBI:61977"/>
        <dbReference type="EC" id="3.1.3.16"/>
    </reaction>
</comment>
<feature type="domain" description="BRCT" evidence="8">
    <location>
        <begin position="488"/>
        <end position="582"/>
    </location>
</feature>
<organism evidence="10 11">
    <name type="scientific">Vitrella brassicaformis (strain CCMP3155)</name>
    <dbReference type="NCBI Taxonomy" id="1169540"/>
    <lineage>
        <taxon>Eukaryota</taxon>
        <taxon>Sar</taxon>
        <taxon>Alveolata</taxon>
        <taxon>Colpodellida</taxon>
        <taxon>Vitrellaceae</taxon>
        <taxon>Vitrella</taxon>
    </lineage>
</organism>
<reference evidence="10 11" key="1">
    <citation type="submission" date="2014-11" db="EMBL/GenBank/DDBJ databases">
        <authorList>
            <person name="Zhu J."/>
            <person name="Qi W."/>
            <person name="Song R."/>
        </authorList>
    </citation>
    <scope>NUCLEOTIDE SEQUENCE [LARGE SCALE GENOMIC DNA]</scope>
</reference>
<comment type="catalytic activity">
    <reaction evidence="5">
        <text>O-phospho-L-seryl-[protein] + H2O = L-seryl-[protein] + phosphate</text>
        <dbReference type="Rhea" id="RHEA:20629"/>
        <dbReference type="Rhea" id="RHEA-COMP:9863"/>
        <dbReference type="Rhea" id="RHEA-COMP:11604"/>
        <dbReference type="ChEBI" id="CHEBI:15377"/>
        <dbReference type="ChEBI" id="CHEBI:29999"/>
        <dbReference type="ChEBI" id="CHEBI:43474"/>
        <dbReference type="ChEBI" id="CHEBI:83421"/>
        <dbReference type="EC" id="3.1.3.16"/>
    </reaction>
</comment>
<evidence type="ECO:0000256" key="1">
    <source>
        <dbReference type="ARBA" id="ARBA00004123"/>
    </source>
</evidence>
<dbReference type="GO" id="GO:0005634">
    <property type="term" value="C:nucleus"/>
    <property type="evidence" value="ECO:0007669"/>
    <property type="project" value="UniProtKB-SubCell"/>
</dbReference>
<evidence type="ECO:0000259" key="9">
    <source>
        <dbReference type="PROSITE" id="PS50969"/>
    </source>
</evidence>
<dbReference type="Gene3D" id="3.40.50.10190">
    <property type="entry name" value="BRCT domain"/>
    <property type="match status" value="1"/>
</dbReference>
<dbReference type="PROSITE" id="PS50172">
    <property type="entry name" value="BRCT"/>
    <property type="match status" value="1"/>
</dbReference>
<proteinExistence type="predicted"/>
<evidence type="ECO:0000313" key="11">
    <source>
        <dbReference type="Proteomes" id="UP000041254"/>
    </source>
</evidence>
<evidence type="ECO:0000256" key="3">
    <source>
        <dbReference type="ARBA" id="ARBA00022801"/>
    </source>
</evidence>
<dbReference type="SUPFAM" id="SSF52113">
    <property type="entry name" value="BRCT domain"/>
    <property type="match status" value="1"/>
</dbReference>
<protein>
    <recommendedName>
        <fullName evidence="2">protein-serine/threonine phosphatase</fullName>
        <ecNumber evidence="2">3.1.3.16</ecNumber>
    </recommendedName>
</protein>
<name>A0A0G4EGF0_VITBC</name>
<accession>A0A0G4EGF0</accession>
<feature type="region of interest" description="Disordered" evidence="7">
    <location>
        <begin position="691"/>
        <end position="737"/>
    </location>
</feature>
<keyword evidence="3" id="KW-0378">Hydrolase</keyword>
<feature type="compositionally biased region" description="Pro residues" evidence="7">
    <location>
        <begin position="314"/>
        <end position="326"/>
    </location>
</feature>
<dbReference type="InterPro" id="IPR036420">
    <property type="entry name" value="BRCT_dom_sf"/>
</dbReference>
<feature type="compositionally biased region" description="Low complexity" evidence="7">
    <location>
        <begin position="401"/>
        <end position="411"/>
    </location>
</feature>
<dbReference type="InterPro" id="IPR001357">
    <property type="entry name" value="BRCT_dom"/>
</dbReference>
<dbReference type="Gene3D" id="3.40.50.1000">
    <property type="entry name" value="HAD superfamily/HAD-like"/>
    <property type="match status" value="1"/>
</dbReference>
<dbReference type="Proteomes" id="UP000041254">
    <property type="component" value="Unassembled WGS sequence"/>
</dbReference>
<sequence>MDEDNDVDKESCRHDVVVFGMCAACGSRMAPLSPKKSATSAKEMATHSQAMAAEPSGASSATGDGKAHVAAGFVSSKKALKVSNHVALRLERERLFELLTEKRLCMVLDLDNTLVHCVGCSIPTPVLTFPSKTARDRHLHKLRQQMASTATQPTASGSAEGRVRVGSVDERLEAVMESAIHMIRTDAPPGYPDSAGIPLYLKLRPGLHRFLQEASLLFELYLFTQGTADYAAKALDIFDPDRRLFGQRVFTRDHTSALGGKSIDRIFPYTKKTVVVVDDREDVWPKRTPIIRVFPYLVLMPLINGNRTSLPVIAPPSPSLAPPPTPTDEAPSAKRSRGRDDTNGVSQPTTPPPQPAVAAVPSTPPPGVPLTNGVVDAANDHPPPAKKARREEEGGGGGSEAGPAAASAGAAASGGGDDVYDERDVWQGPSLEDVDHQLPALMHILRTVHDIFFRLIERGGGFASLHGESAETLDIGAIPDLEEIVKEQKALTLNGVVMTTTGMTNASQPVFQTTVLGRLADQAGAQVEDHLSPRTTHLVAARRNTRKYYDSQREKSHHIVHDWWLQRCLYTWTRVCERAFPADIGQKCFSQRYPELAKAEKQQQQQQHSSAPTITVTMPPTASKKPSAPEPPQPQPGVKKEKAKEPSKTPGPSKGTVKGRSDFVVPSELTPYLNAWTVDLPAMPLPSLDIDAAFPRAAGGEGEQQPQGGEGEGDMQDENGENGDDLVDMLEAELFEG</sequence>
<feature type="domain" description="FCP1 homology" evidence="9">
    <location>
        <begin position="99"/>
        <end position="320"/>
    </location>
</feature>